<dbReference type="RefSeq" id="XP_012196740.1">
    <property type="nucleotide sequence ID" value="XM_012341350.1"/>
</dbReference>
<dbReference type="OMA" id="AATWAYY"/>
<dbReference type="EMBL" id="KK583195">
    <property type="protein sequence ID" value="KDO32284.1"/>
    <property type="molecule type" value="Genomic_DNA"/>
</dbReference>
<dbReference type="AlphaFoldDB" id="A0A067CNM8"/>
<proteinExistence type="predicted"/>
<keyword evidence="2" id="KW-1185">Reference proteome</keyword>
<evidence type="ECO:0000313" key="2">
    <source>
        <dbReference type="Proteomes" id="UP000030745"/>
    </source>
</evidence>
<protein>
    <submittedName>
        <fullName evidence="1">Uncharacterized protein</fullName>
    </submittedName>
</protein>
<dbReference type="GeneID" id="24125302"/>
<dbReference type="InterPro" id="IPR032675">
    <property type="entry name" value="LRR_dom_sf"/>
</dbReference>
<reference evidence="1 2" key="1">
    <citation type="journal article" date="2013" name="PLoS Genet.">
        <title>Distinctive expansion of potential virulence genes in the genome of the oomycete fish pathogen Saprolegnia parasitica.</title>
        <authorList>
            <person name="Jiang R.H."/>
            <person name="de Bruijn I."/>
            <person name="Haas B.J."/>
            <person name="Belmonte R."/>
            <person name="Lobach L."/>
            <person name="Christie J."/>
            <person name="van den Ackerveken G."/>
            <person name="Bottin A."/>
            <person name="Bulone V."/>
            <person name="Diaz-Moreno S.M."/>
            <person name="Dumas B."/>
            <person name="Fan L."/>
            <person name="Gaulin E."/>
            <person name="Govers F."/>
            <person name="Grenville-Briggs L.J."/>
            <person name="Horner N.R."/>
            <person name="Levin J.Z."/>
            <person name="Mammella M."/>
            <person name="Meijer H.J."/>
            <person name="Morris P."/>
            <person name="Nusbaum C."/>
            <person name="Oome S."/>
            <person name="Phillips A.J."/>
            <person name="van Rooyen D."/>
            <person name="Rzeszutek E."/>
            <person name="Saraiva M."/>
            <person name="Secombes C.J."/>
            <person name="Seidl M.F."/>
            <person name="Snel B."/>
            <person name="Stassen J.H."/>
            <person name="Sykes S."/>
            <person name="Tripathy S."/>
            <person name="van den Berg H."/>
            <person name="Vega-Arreguin J.C."/>
            <person name="Wawra S."/>
            <person name="Young S.K."/>
            <person name="Zeng Q."/>
            <person name="Dieguez-Uribeondo J."/>
            <person name="Russ C."/>
            <person name="Tyler B.M."/>
            <person name="van West P."/>
        </authorList>
    </citation>
    <scope>NUCLEOTIDE SEQUENCE [LARGE SCALE GENOMIC DNA]</scope>
    <source>
        <strain evidence="1 2">CBS 223.65</strain>
    </source>
</reference>
<dbReference type="KEGG" id="spar:SPRG_02763"/>
<sequence length="498" mass="54623">MAAPAQRARGDDRGVLAPQVAETIAMLIPCAASCQRFVTALPASATTSALASLARLYAAPAVDVAWPNLVVRGPSLSSAASNDLAAIGALAPKSVIVSYKIKERSNLEVVAGIAPWITQMTFHLEGDAPDAATWAYYRTTLASCQRLETFVFLDDTAGYGALGGVFLELPRLTSLTLGVYCGYRGQRECHVTPDFTVRLTKWLQTRPVTHLAMDFLWLGLDPDSPRVLELCDAISSSTTLTTLKLNNVDIFENFLNGRPLPQHLKRLDWDVDDWEATNHTDAGWRNFVNALIDGPQLEHLGCKQFELLLEQDDVIEMLEGLSSLEAHCLGYDVASLMDLLDLLGNMSDVKQLEFKCANFEGDAPRVLFAAALSRPRLETFGMSMALLLAEEVRVFFQAVPQLPHRSLKHVDFSHHHLTVADVLAMLPTLNAATQYLETVQLQGSWHTDELAALATAVGQLPDRHFAVVPSARLATPAFFAQWRDYVHMVGSPLCLLCI</sequence>
<name>A0A067CNM8_SAPPC</name>
<accession>A0A067CNM8</accession>
<dbReference type="OrthoDB" id="10407018at2759"/>
<dbReference type="SUPFAM" id="SSF52047">
    <property type="entry name" value="RNI-like"/>
    <property type="match status" value="1"/>
</dbReference>
<dbReference type="VEuPathDB" id="FungiDB:SPRG_02763"/>
<gene>
    <name evidence="1" type="ORF">SPRG_02763</name>
</gene>
<dbReference type="Proteomes" id="UP000030745">
    <property type="component" value="Unassembled WGS sequence"/>
</dbReference>
<dbReference type="Gene3D" id="3.80.10.10">
    <property type="entry name" value="Ribonuclease Inhibitor"/>
    <property type="match status" value="1"/>
</dbReference>
<evidence type="ECO:0000313" key="1">
    <source>
        <dbReference type="EMBL" id="KDO32284.1"/>
    </source>
</evidence>
<organism evidence="1 2">
    <name type="scientific">Saprolegnia parasitica (strain CBS 223.65)</name>
    <dbReference type="NCBI Taxonomy" id="695850"/>
    <lineage>
        <taxon>Eukaryota</taxon>
        <taxon>Sar</taxon>
        <taxon>Stramenopiles</taxon>
        <taxon>Oomycota</taxon>
        <taxon>Saprolegniomycetes</taxon>
        <taxon>Saprolegniales</taxon>
        <taxon>Saprolegniaceae</taxon>
        <taxon>Saprolegnia</taxon>
    </lineage>
</organism>